<evidence type="ECO:0000256" key="3">
    <source>
        <dbReference type="ARBA" id="ARBA00022989"/>
    </source>
</evidence>
<dbReference type="PANTHER" id="PTHR23507:SF13">
    <property type="entry name" value="MFS GENERAL SUBSTRATE TRANSPORTER"/>
    <property type="match status" value="1"/>
</dbReference>
<dbReference type="GO" id="GO:0016020">
    <property type="term" value="C:membrane"/>
    <property type="evidence" value="ECO:0007669"/>
    <property type="project" value="UniProtKB-SubCell"/>
</dbReference>
<feature type="transmembrane region" description="Helical" evidence="6">
    <location>
        <begin position="487"/>
        <end position="514"/>
    </location>
</feature>
<feature type="transmembrane region" description="Helical" evidence="6">
    <location>
        <begin position="168"/>
        <end position="193"/>
    </location>
</feature>
<name>A0A0F4GQA2_9PEZI</name>
<evidence type="ECO:0000256" key="6">
    <source>
        <dbReference type="SAM" id="Phobius"/>
    </source>
</evidence>
<evidence type="ECO:0000256" key="1">
    <source>
        <dbReference type="ARBA" id="ARBA00004141"/>
    </source>
</evidence>
<accession>A0A0F4GQA2</accession>
<comment type="caution">
    <text evidence="7">The sequence shown here is derived from an EMBL/GenBank/DDBJ whole genome shotgun (WGS) entry which is preliminary data.</text>
</comment>
<feature type="region of interest" description="Disordered" evidence="5">
    <location>
        <begin position="1"/>
        <end position="44"/>
    </location>
</feature>
<dbReference type="Pfam" id="PF07690">
    <property type="entry name" value="MFS_1"/>
    <property type="match status" value="1"/>
</dbReference>
<feature type="compositionally biased region" description="Basic and acidic residues" evidence="5">
    <location>
        <begin position="376"/>
        <end position="398"/>
    </location>
</feature>
<reference evidence="7 8" key="1">
    <citation type="submission" date="2015-03" db="EMBL/GenBank/DDBJ databases">
        <title>RNA-seq based gene annotation and comparative genomics of four Zymoseptoria species reveal species-specific pathogenicity related genes and transposable element activity.</title>
        <authorList>
            <person name="Grandaubert J."/>
            <person name="Bhattacharyya A."/>
            <person name="Stukenbrock E.H."/>
        </authorList>
    </citation>
    <scope>NUCLEOTIDE SEQUENCE [LARGE SCALE GENOMIC DNA]</scope>
    <source>
        <strain evidence="7 8">Zb18110</strain>
    </source>
</reference>
<evidence type="ECO:0000313" key="7">
    <source>
        <dbReference type="EMBL" id="KJX99576.1"/>
    </source>
</evidence>
<dbReference type="SUPFAM" id="SSF103473">
    <property type="entry name" value="MFS general substrate transporter"/>
    <property type="match status" value="2"/>
</dbReference>
<evidence type="ECO:0000256" key="4">
    <source>
        <dbReference type="ARBA" id="ARBA00023136"/>
    </source>
</evidence>
<feature type="transmembrane region" description="Helical" evidence="6">
    <location>
        <begin position="214"/>
        <end position="232"/>
    </location>
</feature>
<feature type="transmembrane region" description="Helical" evidence="6">
    <location>
        <begin position="430"/>
        <end position="448"/>
    </location>
</feature>
<evidence type="ECO:0000256" key="2">
    <source>
        <dbReference type="ARBA" id="ARBA00022692"/>
    </source>
</evidence>
<organism evidence="7 8">
    <name type="scientific">Zymoseptoria brevis</name>
    <dbReference type="NCBI Taxonomy" id="1047168"/>
    <lineage>
        <taxon>Eukaryota</taxon>
        <taxon>Fungi</taxon>
        <taxon>Dikarya</taxon>
        <taxon>Ascomycota</taxon>
        <taxon>Pezizomycotina</taxon>
        <taxon>Dothideomycetes</taxon>
        <taxon>Dothideomycetidae</taxon>
        <taxon>Mycosphaerellales</taxon>
        <taxon>Mycosphaerellaceae</taxon>
        <taxon>Zymoseptoria</taxon>
    </lineage>
</organism>
<proteinExistence type="predicted"/>
<feature type="region of interest" description="Disordered" evidence="5">
    <location>
        <begin position="376"/>
        <end position="418"/>
    </location>
</feature>
<keyword evidence="8" id="KW-1185">Reference proteome</keyword>
<keyword evidence="2 6" id="KW-0812">Transmembrane</keyword>
<feature type="transmembrane region" description="Helical" evidence="6">
    <location>
        <begin position="114"/>
        <end position="132"/>
    </location>
</feature>
<feature type="transmembrane region" description="Helical" evidence="6">
    <location>
        <begin position="454"/>
        <end position="475"/>
    </location>
</feature>
<dbReference type="PANTHER" id="PTHR23507">
    <property type="entry name" value="ZGC:174356"/>
    <property type="match status" value="1"/>
</dbReference>
<feature type="transmembrane region" description="Helical" evidence="6">
    <location>
        <begin position="343"/>
        <end position="365"/>
    </location>
</feature>
<comment type="subcellular location">
    <subcellularLocation>
        <location evidence="1">Membrane</location>
        <topology evidence="1">Multi-pass membrane protein</topology>
    </subcellularLocation>
</comment>
<keyword evidence="4 6" id="KW-0472">Membrane</keyword>
<gene>
    <name evidence="7" type="ORF">TI39_contig354g00132</name>
</gene>
<evidence type="ECO:0000313" key="8">
    <source>
        <dbReference type="Proteomes" id="UP000033647"/>
    </source>
</evidence>
<feature type="transmembrane region" description="Helical" evidence="6">
    <location>
        <begin position="244"/>
        <end position="267"/>
    </location>
</feature>
<evidence type="ECO:0000256" key="5">
    <source>
        <dbReference type="SAM" id="MobiDB-lite"/>
    </source>
</evidence>
<dbReference type="OrthoDB" id="5204190at2759"/>
<dbReference type="EMBL" id="LAFY01000346">
    <property type="protein sequence ID" value="KJX99576.1"/>
    <property type="molecule type" value="Genomic_DNA"/>
</dbReference>
<keyword evidence="3 6" id="KW-1133">Transmembrane helix</keyword>
<dbReference type="InterPro" id="IPR036259">
    <property type="entry name" value="MFS_trans_sf"/>
</dbReference>
<dbReference type="InterPro" id="IPR011701">
    <property type="entry name" value="MFS"/>
</dbReference>
<dbReference type="GO" id="GO:0022857">
    <property type="term" value="F:transmembrane transporter activity"/>
    <property type="evidence" value="ECO:0007669"/>
    <property type="project" value="InterPro"/>
</dbReference>
<dbReference type="AlphaFoldDB" id="A0A0F4GQA2"/>
<dbReference type="Proteomes" id="UP000033647">
    <property type="component" value="Unassembled WGS sequence"/>
</dbReference>
<feature type="transmembrane region" description="Helical" evidence="6">
    <location>
        <begin position="304"/>
        <end position="323"/>
    </location>
</feature>
<dbReference type="Gene3D" id="1.20.1250.20">
    <property type="entry name" value="MFS general substrate transporter like domains"/>
    <property type="match status" value="2"/>
</dbReference>
<feature type="transmembrane region" description="Helical" evidence="6">
    <location>
        <begin position="52"/>
        <end position="78"/>
    </location>
</feature>
<protein>
    <submittedName>
        <fullName evidence="7">Major facilitator superfamily transporter like protein</fullName>
    </submittedName>
</protein>
<feature type="transmembrane region" description="Helical" evidence="6">
    <location>
        <begin position="520"/>
        <end position="539"/>
    </location>
</feature>
<sequence length="557" mass="60402">MASDGRAPVKSSRMSAEEPPRIQPPSERTPLLPKASQDDDEDDRRQNLGKAIVLKLLFTSFLVAVSFSITQVPIIHVFGLMTCDEYYRTYPKLDPGPVAGRCRHPSIEASTARSVAFLGATTTIFGVLNLFYTGWAMKKWGVKTALLTSVCWPALRLVVQNVGVRVGYGLGILIIQASQVITIVGGPAGYILALNSFATEAVEARERTATLGRLNGSAFFGTALGYLVGGMLSDYFGLPAPFEVTLVLFVLSCIYVALALPSVPLHLTPESEKKAQSLASFFEPLKMFIPRKWELQDGRFQTEYGILLLGVGASMALLATGYIPVLLQMYATDVLDFGATENGWLISLNSLVRAVFLTFAFPVIISKGRAWLDRRQEAKDKTSREDSASHDSTTRFEDPEIGAMGDETEPTEPVKPGPHEEASYKFDLQYTRWSILLDGILTAVATFTTQKWHVYLVAVLLPLAAGTGSAAKGTILQMCAPSERADALSAISLVEMVGRLSAVGVFGLIFSAFAEIGKPQLTFLANGAVAVLAFVVLCLTRFPPKGARRVVVGEDWS</sequence>